<proteinExistence type="predicted"/>
<accession>A0A4D7QND4</accession>
<dbReference type="OrthoDB" id="9814620at2"/>
<keyword evidence="2" id="KW-1185">Reference proteome</keyword>
<dbReference type="SUPFAM" id="SSF50978">
    <property type="entry name" value="WD40 repeat-like"/>
    <property type="match status" value="1"/>
</dbReference>
<gene>
    <name evidence="1" type="ORF">E8L99_12450</name>
</gene>
<dbReference type="InterPro" id="IPR015943">
    <property type="entry name" value="WD40/YVTN_repeat-like_dom_sf"/>
</dbReference>
<dbReference type="InterPro" id="IPR036322">
    <property type="entry name" value="WD40_repeat_dom_sf"/>
</dbReference>
<protein>
    <submittedName>
        <fullName evidence="1">WD40 repeat domain-containing protein</fullName>
    </submittedName>
</protein>
<dbReference type="EMBL" id="CP039865">
    <property type="protein sequence ID" value="QCK86507.1"/>
    <property type="molecule type" value="Genomic_DNA"/>
</dbReference>
<evidence type="ECO:0000313" key="1">
    <source>
        <dbReference type="EMBL" id="QCK86507.1"/>
    </source>
</evidence>
<dbReference type="AlphaFoldDB" id="A0A4D7QND4"/>
<dbReference type="Gene3D" id="2.130.10.10">
    <property type="entry name" value="YVTN repeat-like/Quinoprotein amine dehydrogenase"/>
    <property type="match status" value="2"/>
</dbReference>
<dbReference type="KEGG" id="paqt:E8L99_12450"/>
<name>A0A4D7QND4_9HYPH</name>
<sequence>MMTKPSRPSVRDRVRPIEAGERVMSAHFLGQEAVLALVSGELIVAGETDRRETLHDGGILDTASDGQSMVTGGDDGKVVLFNIKDGARTVHDSGGAWIDRVAMGPGGGLAWSAGRKAFAVGGRGPKDLAAVKSLDVISAVGGLAFFPKGFRVAVAHYNGVSLWYPNIEAKPQFLEWKGSHLGVAVSPDQRFVVTTMQEPQLHGWRLEDGQHMRMSGYPGKVKSFGWTMGAKFLATSGATEAILWPFSSKNGPMGAQPTMIAPGAKAGVRVTQVAGHPSSPVCAVGFADGLILLARIEDGAEILMREPDGDPVSAMAWRADGKGFVYGTEGGKAGLAAL</sequence>
<reference evidence="1 2" key="1">
    <citation type="submission" date="2019-04" db="EMBL/GenBank/DDBJ databases">
        <title>Phreatobacter aquaticus sp. nov.</title>
        <authorList>
            <person name="Choi A."/>
            <person name="Baek K."/>
        </authorList>
    </citation>
    <scope>NUCLEOTIDE SEQUENCE [LARGE SCALE GENOMIC DNA]</scope>
    <source>
        <strain evidence="1 2">NMCR1094</strain>
    </source>
</reference>
<dbReference type="Proteomes" id="UP000298588">
    <property type="component" value="Chromosome"/>
</dbReference>
<organism evidence="1 2">
    <name type="scientific">Phreatobacter aquaticus</name>
    <dbReference type="NCBI Taxonomy" id="2570229"/>
    <lineage>
        <taxon>Bacteria</taxon>
        <taxon>Pseudomonadati</taxon>
        <taxon>Pseudomonadota</taxon>
        <taxon>Alphaproteobacteria</taxon>
        <taxon>Hyphomicrobiales</taxon>
        <taxon>Phreatobacteraceae</taxon>
        <taxon>Phreatobacter</taxon>
    </lineage>
</organism>
<evidence type="ECO:0000313" key="2">
    <source>
        <dbReference type="Proteomes" id="UP000298588"/>
    </source>
</evidence>